<organism evidence="11 12">
    <name type="scientific">Bdellovibrio svalbardensis</name>
    <dbReference type="NCBI Taxonomy" id="2972972"/>
    <lineage>
        <taxon>Bacteria</taxon>
        <taxon>Pseudomonadati</taxon>
        <taxon>Bdellovibrionota</taxon>
        <taxon>Bdellovibrionia</taxon>
        <taxon>Bdellovibrionales</taxon>
        <taxon>Pseudobdellovibrionaceae</taxon>
        <taxon>Bdellovibrio</taxon>
    </lineage>
</organism>
<dbReference type="InterPro" id="IPR036249">
    <property type="entry name" value="Thioredoxin-like_sf"/>
</dbReference>
<comment type="subcellular location">
    <subcellularLocation>
        <location evidence="1">Cell membrane</location>
        <topology evidence="1">Multi-pass membrane protein</topology>
    </subcellularLocation>
</comment>
<dbReference type="InterPro" id="IPR003834">
    <property type="entry name" value="Cyt_c_assmbl_TM_dom"/>
</dbReference>
<evidence type="ECO:0000256" key="4">
    <source>
        <dbReference type="ARBA" id="ARBA00022748"/>
    </source>
</evidence>
<keyword evidence="5 8" id="KW-1133">Transmembrane helix</keyword>
<feature type="transmembrane region" description="Helical" evidence="8">
    <location>
        <begin position="273"/>
        <end position="293"/>
    </location>
</feature>
<dbReference type="PROSITE" id="PS00194">
    <property type="entry name" value="THIOREDOXIN_1"/>
    <property type="match status" value="1"/>
</dbReference>
<keyword evidence="12" id="KW-1185">Reference proteome</keyword>
<dbReference type="PANTHER" id="PTHR32234:SF0">
    <property type="entry name" value="THIOL:DISULFIDE INTERCHANGE PROTEIN DSBD"/>
    <property type="match status" value="1"/>
</dbReference>
<feature type="chain" id="PRO_5045210512" evidence="9">
    <location>
        <begin position="24"/>
        <end position="602"/>
    </location>
</feature>
<dbReference type="InterPro" id="IPR017937">
    <property type="entry name" value="Thioredoxin_CS"/>
</dbReference>
<dbReference type="InterPro" id="IPR035671">
    <property type="entry name" value="DsbD_gamma"/>
</dbReference>
<feature type="domain" description="Thioredoxin" evidence="10">
    <location>
        <begin position="463"/>
        <end position="602"/>
    </location>
</feature>
<dbReference type="InterPro" id="IPR036929">
    <property type="entry name" value="DsbDN_sf"/>
</dbReference>
<protein>
    <submittedName>
        <fullName evidence="11">Protein-disulfide reductase DsbD family protein</fullName>
    </submittedName>
</protein>
<feature type="transmembrane region" description="Helical" evidence="8">
    <location>
        <begin position="350"/>
        <end position="373"/>
    </location>
</feature>
<keyword evidence="6 8" id="KW-0472">Membrane</keyword>
<reference evidence="11" key="1">
    <citation type="submission" date="2022-08" db="EMBL/GenBank/DDBJ databases">
        <title>Novel Bdellovibrio Species Isolated from Svalbard: Designation Bdellovibrio svalbardensis.</title>
        <authorList>
            <person name="Mitchell R.J."/>
            <person name="Choi S.Y."/>
        </authorList>
    </citation>
    <scope>NUCLEOTIDE SEQUENCE</scope>
    <source>
        <strain evidence="11">PAP01</strain>
    </source>
</reference>
<dbReference type="PANTHER" id="PTHR32234">
    <property type="entry name" value="THIOL:DISULFIDE INTERCHANGE PROTEIN DSBD"/>
    <property type="match status" value="1"/>
</dbReference>
<dbReference type="InterPro" id="IPR013766">
    <property type="entry name" value="Thioredoxin_domain"/>
</dbReference>
<dbReference type="Gene3D" id="3.40.30.10">
    <property type="entry name" value="Glutaredoxin"/>
    <property type="match status" value="1"/>
</dbReference>
<dbReference type="CDD" id="cd02953">
    <property type="entry name" value="DsbDgamma"/>
    <property type="match status" value="1"/>
</dbReference>
<dbReference type="InterPro" id="IPR028250">
    <property type="entry name" value="DsbDN"/>
</dbReference>
<dbReference type="SUPFAM" id="SSF52833">
    <property type="entry name" value="Thioredoxin-like"/>
    <property type="match status" value="1"/>
</dbReference>
<evidence type="ECO:0000256" key="2">
    <source>
        <dbReference type="ARBA" id="ARBA00022475"/>
    </source>
</evidence>
<feature type="transmembrane region" description="Helical" evidence="8">
    <location>
        <begin position="314"/>
        <end position="344"/>
    </location>
</feature>
<dbReference type="PROSITE" id="PS51352">
    <property type="entry name" value="THIOREDOXIN_2"/>
    <property type="match status" value="1"/>
</dbReference>
<evidence type="ECO:0000256" key="6">
    <source>
        <dbReference type="ARBA" id="ARBA00023136"/>
    </source>
</evidence>
<dbReference type="Pfam" id="PF02683">
    <property type="entry name" value="DsbD_TM"/>
    <property type="match status" value="1"/>
</dbReference>
<dbReference type="SUPFAM" id="SSF74863">
    <property type="entry name" value="Thiol:disulfide interchange protein DsbD, N-terminal domain (DsbD-alpha)"/>
    <property type="match status" value="1"/>
</dbReference>
<dbReference type="Gene3D" id="2.60.40.1250">
    <property type="entry name" value="Thiol:disulfide interchange protein DsbD, N-terminal domain"/>
    <property type="match status" value="1"/>
</dbReference>
<feature type="transmembrane region" description="Helical" evidence="8">
    <location>
        <begin position="237"/>
        <end position="261"/>
    </location>
</feature>
<keyword evidence="4" id="KW-0201">Cytochrome c-type biogenesis</keyword>
<proteinExistence type="predicted"/>
<feature type="signal peptide" evidence="9">
    <location>
        <begin position="1"/>
        <end position="23"/>
    </location>
</feature>
<accession>A0ABT6DF85</accession>
<dbReference type="EMBL" id="JANRMI010000001">
    <property type="protein sequence ID" value="MDG0815504.1"/>
    <property type="molecule type" value="Genomic_DNA"/>
</dbReference>
<keyword evidence="9" id="KW-0732">Signal</keyword>
<dbReference type="Pfam" id="PF13899">
    <property type="entry name" value="Thioredoxin_7"/>
    <property type="match status" value="1"/>
</dbReference>
<evidence type="ECO:0000256" key="5">
    <source>
        <dbReference type="ARBA" id="ARBA00022989"/>
    </source>
</evidence>
<feature type="transmembrane region" description="Helical" evidence="8">
    <location>
        <begin position="385"/>
        <end position="406"/>
    </location>
</feature>
<comment type="caution">
    <text evidence="11">The sequence shown here is derived from an EMBL/GenBank/DDBJ whole genome shotgun (WGS) entry which is preliminary data.</text>
</comment>
<keyword evidence="2" id="KW-1003">Cell membrane</keyword>
<gene>
    <name evidence="11" type="ORF">NWE73_03955</name>
</gene>
<sequence>MRSALNYLLLALLITFSSLTSWAQANPNDTDPMIASAQVVPYEWSPGQSGTLTIKMKLPPEYHAYEDKFSVVILEPDGFKVAPSKVEPIATWFDKFSKRERRGMQHEATLTAHIEAPTRFLKKHDKMKLELVYQACSDQFCLFPTTKALSVPIVTPMVEGESQLTTPSPESAPAPEGSFFDTHNFKKYLGSSIFAGLIFVFLAGVFTSFTPCIFPMIPITLAVLGNHSEQKTRLQNFITSLVYVHGIATTYSLLGLAAASGGGVFGASLGNPYVLGVVCLIFLAMALSMYGLFDLQVPAFLRNKLSNGSYGKGLGGVYLTGLFAGIVASPCVGPVLVAILTYVASTQNKLIGFFFLFTYAMGLGLIFIVLGLSNQMVKALPRSGAWMNGFKFVLGSLMLSAFYYYLNLLLPDRPFDGLLGIGLIIIASVYGAFMNIKNRGPASLIQKGMMQATLIVGIGYICLSVFDLRPYIRGSIMADNSLNQVQMLNWKDYSDEALAQATKERKPVIIDFWAEWCAACHELAEKTFTDVRVRAMAGNYTLLKFDATKDSEQLRALKKKYNIQGLPTVIFINSNGIWIDALTLTQFEKADAFLTRMEKGAK</sequence>
<evidence type="ECO:0000256" key="9">
    <source>
        <dbReference type="SAM" id="SignalP"/>
    </source>
</evidence>
<name>A0ABT6DF85_9BACT</name>
<keyword evidence="7" id="KW-0676">Redox-active center</keyword>
<feature type="transmembrane region" description="Helical" evidence="8">
    <location>
        <begin position="418"/>
        <end position="436"/>
    </location>
</feature>
<evidence type="ECO:0000313" key="12">
    <source>
        <dbReference type="Proteomes" id="UP001152321"/>
    </source>
</evidence>
<evidence type="ECO:0000256" key="8">
    <source>
        <dbReference type="SAM" id="Phobius"/>
    </source>
</evidence>
<keyword evidence="3 8" id="KW-0812">Transmembrane</keyword>
<evidence type="ECO:0000256" key="7">
    <source>
        <dbReference type="ARBA" id="ARBA00023284"/>
    </source>
</evidence>
<dbReference type="Proteomes" id="UP001152321">
    <property type="component" value="Unassembled WGS sequence"/>
</dbReference>
<evidence type="ECO:0000313" key="11">
    <source>
        <dbReference type="EMBL" id="MDG0815504.1"/>
    </source>
</evidence>
<feature type="transmembrane region" description="Helical" evidence="8">
    <location>
        <begin position="448"/>
        <end position="466"/>
    </location>
</feature>
<feature type="transmembrane region" description="Helical" evidence="8">
    <location>
        <begin position="193"/>
        <end position="225"/>
    </location>
</feature>
<dbReference type="Pfam" id="PF11412">
    <property type="entry name" value="DsbD_N"/>
    <property type="match status" value="1"/>
</dbReference>
<evidence type="ECO:0000256" key="3">
    <source>
        <dbReference type="ARBA" id="ARBA00022692"/>
    </source>
</evidence>
<evidence type="ECO:0000259" key="10">
    <source>
        <dbReference type="PROSITE" id="PS51352"/>
    </source>
</evidence>
<evidence type="ECO:0000256" key="1">
    <source>
        <dbReference type="ARBA" id="ARBA00004651"/>
    </source>
</evidence>
<dbReference type="RefSeq" id="WP_277576979.1">
    <property type="nucleotide sequence ID" value="NZ_JANRMI010000001.1"/>
</dbReference>